<accession>A0A559JGS7</accession>
<reference evidence="1 2" key="1">
    <citation type="submission" date="2019-07" db="EMBL/GenBank/DDBJ databases">
        <authorList>
            <person name="Kim J."/>
        </authorList>
    </citation>
    <scope>NUCLEOTIDE SEQUENCE [LARGE SCALE GENOMIC DNA]</scope>
    <source>
        <strain evidence="1 2">G13</strain>
    </source>
</reference>
<dbReference type="AlphaFoldDB" id="A0A559JGS7"/>
<dbReference type="EMBL" id="VNJJ01000007">
    <property type="protein sequence ID" value="TVX99075.1"/>
    <property type="molecule type" value="Genomic_DNA"/>
</dbReference>
<protein>
    <submittedName>
        <fullName evidence="1">Uncharacterized protein</fullName>
    </submittedName>
</protein>
<name>A0A559JGS7_9BACL</name>
<proteinExistence type="predicted"/>
<evidence type="ECO:0000313" key="2">
    <source>
        <dbReference type="Proteomes" id="UP000316330"/>
    </source>
</evidence>
<dbReference type="Proteomes" id="UP000316330">
    <property type="component" value="Unassembled WGS sequence"/>
</dbReference>
<keyword evidence="2" id="KW-1185">Reference proteome</keyword>
<gene>
    <name evidence="1" type="ORF">FPZ45_14070</name>
</gene>
<comment type="caution">
    <text evidence="1">The sequence shown here is derived from an EMBL/GenBank/DDBJ whole genome shotgun (WGS) entry which is preliminary data.</text>
</comment>
<dbReference type="RefSeq" id="WP_144702861.1">
    <property type="nucleotide sequence ID" value="NZ_VNJJ01000007.1"/>
</dbReference>
<dbReference type="OrthoDB" id="1688888at2"/>
<dbReference type="Pfam" id="PF13289">
    <property type="entry name" value="SIR2_2"/>
    <property type="match status" value="1"/>
</dbReference>
<dbReference type="SUPFAM" id="SSF52467">
    <property type="entry name" value="DHS-like NAD/FAD-binding domain"/>
    <property type="match status" value="1"/>
</dbReference>
<sequence>MDYLKSQFHDFLNEEGEVRIAGYTFYRDVILRDLEGDGYQEAFNEWLQQRQEENLSCADEILSCYDNNGRFRKLQEIHRRGAIIPFVGAGLSMPSGYSSWTAFLYRILSETRISKADFDTLITKGAYEEAAQMLFDDLPSGSFLEQIENEFGTQRDIAGPVQRLPYLFKNTVITTNFDGIISKSYLNATLEFDKELLGADAQYLSRELGENKRVLVKLHGEADSSRNRIFTKSEYEHHYSNQSVLENVIEVISNRTLLFIGCSLSVDRTIQALTNIVQRKGSENVPRHYAFLQLQDEDERLTRRDILAAANIYPIWYKDDHNKCIEALLEKLAEGIN</sequence>
<dbReference type="InterPro" id="IPR029035">
    <property type="entry name" value="DHS-like_NAD/FAD-binding_dom"/>
</dbReference>
<organism evidence="1 2">
    <name type="scientific">Cohnella terricola</name>
    <dbReference type="NCBI Taxonomy" id="1289167"/>
    <lineage>
        <taxon>Bacteria</taxon>
        <taxon>Bacillati</taxon>
        <taxon>Bacillota</taxon>
        <taxon>Bacilli</taxon>
        <taxon>Bacillales</taxon>
        <taxon>Paenibacillaceae</taxon>
        <taxon>Cohnella</taxon>
    </lineage>
</organism>
<evidence type="ECO:0000313" key="1">
    <source>
        <dbReference type="EMBL" id="TVX99075.1"/>
    </source>
</evidence>